<evidence type="ECO:0000313" key="2">
    <source>
        <dbReference type="Proteomes" id="UP000265520"/>
    </source>
</evidence>
<dbReference type="AlphaFoldDB" id="A0A392RWG4"/>
<organism evidence="1 2">
    <name type="scientific">Trifolium medium</name>
    <dbReference type="NCBI Taxonomy" id="97028"/>
    <lineage>
        <taxon>Eukaryota</taxon>
        <taxon>Viridiplantae</taxon>
        <taxon>Streptophyta</taxon>
        <taxon>Embryophyta</taxon>
        <taxon>Tracheophyta</taxon>
        <taxon>Spermatophyta</taxon>
        <taxon>Magnoliopsida</taxon>
        <taxon>eudicotyledons</taxon>
        <taxon>Gunneridae</taxon>
        <taxon>Pentapetalae</taxon>
        <taxon>rosids</taxon>
        <taxon>fabids</taxon>
        <taxon>Fabales</taxon>
        <taxon>Fabaceae</taxon>
        <taxon>Papilionoideae</taxon>
        <taxon>50 kb inversion clade</taxon>
        <taxon>NPAAA clade</taxon>
        <taxon>Hologalegina</taxon>
        <taxon>IRL clade</taxon>
        <taxon>Trifolieae</taxon>
        <taxon>Trifolium</taxon>
    </lineage>
</organism>
<dbReference type="Proteomes" id="UP000265520">
    <property type="component" value="Unassembled WGS sequence"/>
</dbReference>
<comment type="caution">
    <text evidence="1">The sequence shown here is derived from an EMBL/GenBank/DDBJ whole genome shotgun (WGS) entry which is preliminary data.</text>
</comment>
<proteinExistence type="predicted"/>
<dbReference type="EMBL" id="LXQA010273936">
    <property type="protein sequence ID" value="MCI39945.1"/>
    <property type="molecule type" value="Genomic_DNA"/>
</dbReference>
<evidence type="ECO:0000313" key="1">
    <source>
        <dbReference type="EMBL" id="MCI39945.1"/>
    </source>
</evidence>
<name>A0A392RWG4_9FABA</name>
<reference evidence="1 2" key="1">
    <citation type="journal article" date="2018" name="Front. Plant Sci.">
        <title>Red Clover (Trifolium pratense) and Zigzag Clover (T. medium) - A Picture of Genomic Similarities and Differences.</title>
        <authorList>
            <person name="Dluhosova J."/>
            <person name="Istvanek J."/>
            <person name="Nedelnik J."/>
            <person name="Repkova J."/>
        </authorList>
    </citation>
    <scope>NUCLEOTIDE SEQUENCE [LARGE SCALE GENOMIC DNA]</scope>
    <source>
        <strain evidence="2">cv. 10/8</strain>
        <tissue evidence="1">Leaf</tissue>
    </source>
</reference>
<keyword evidence="2" id="KW-1185">Reference proteome</keyword>
<sequence>MGQVYPPIMDDCQSFSLNGGISSSCSSPWVKAAPLIRDTSLMMTCPRMRSTWSTYVSILSGLGCCSFEPSSTS</sequence>
<protein>
    <submittedName>
        <fullName evidence="1">Uncharacterized protein</fullName>
    </submittedName>
</protein>
<accession>A0A392RWG4</accession>